<evidence type="ECO:0000256" key="13">
    <source>
        <dbReference type="ARBA" id="ARBA00022993"/>
    </source>
</evidence>
<keyword evidence="7 16" id="KW-0963">Cytoplasm</keyword>
<feature type="active site" description="Proton acceptor" evidence="16">
    <location>
        <position position="128"/>
    </location>
</feature>
<comment type="subunit">
    <text evidence="5 16">Homodimer.</text>
</comment>
<comment type="similarity">
    <text evidence="14 16">Belongs to the type III pantothenate kinase family.</text>
</comment>
<dbReference type="UniPathway" id="UPA00241">
    <property type="reaction ID" value="UER00352"/>
</dbReference>
<evidence type="ECO:0000256" key="2">
    <source>
        <dbReference type="ARBA" id="ARBA00001958"/>
    </source>
</evidence>
<comment type="cofactor">
    <cofactor evidence="16">
        <name>NH4(+)</name>
        <dbReference type="ChEBI" id="CHEBI:28938"/>
    </cofactor>
    <cofactor evidence="16">
        <name>K(+)</name>
        <dbReference type="ChEBI" id="CHEBI:29103"/>
    </cofactor>
    <text evidence="16">A monovalent cation. Ammonium or potassium.</text>
</comment>
<evidence type="ECO:0000256" key="4">
    <source>
        <dbReference type="ARBA" id="ARBA00005225"/>
    </source>
</evidence>
<name>A0A369P3I2_9ACTN</name>
<dbReference type="EC" id="2.7.1.33" evidence="6 16"/>
<evidence type="ECO:0000313" key="17">
    <source>
        <dbReference type="EMBL" id="RDC46671.1"/>
    </source>
</evidence>
<evidence type="ECO:0000256" key="8">
    <source>
        <dbReference type="ARBA" id="ARBA00022679"/>
    </source>
</evidence>
<evidence type="ECO:0000256" key="15">
    <source>
        <dbReference type="ARBA" id="ARBA00040883"/>
    </source>
</evidence>
<keyword evidence="9 16" id="KW-0547">Nucleotide-binding</keyword>
<proteinExistence type="inferred from homology"/>
<comment type="pathway">
    <text evidence="4 16">Cofactor biosynthesis; coenzyme A biosynthesis; CoA from (R)-pantothenate: step 1/5.</text>
</comment>
<keyword evidence="11 16" id="KW-0067">ATP-binding</keyword>
<dbReference type="Pfam" id="PF03309">
    <property type="entry name" value="Pan_kinase"/>
    <property type="match status" value="1"/>
</dbReference>
<evidence type="ECO:0000256" key="5">
    <source>
        <dbReference type="ARBA" id="ARBA00011738"/>
    </source>
</evidence>
<evidence type="ECO:0000256" key="7">
    <source>
        <dbReference type="ARBA" id="ARBA00022490"/>
    </source>
</evidence>
<dbReference type="EMBL" id="PPUT01000002">
    <property type="protein sequence ID" value="RDC46671.1"/>
    <property type="molecule type" value="Genomic_DNA"/>
</dbReference>
<dbReference type="NCBIfam" id="TIGR00671">
    <property type="entry name" value="baf"/>
    <property type="match status" value="1"/>
</dbReference>
<reference evidence="17 18" key="1">
    <citation type="journal article" date="2018" name="Elife">
        <title>Discovery and characterization of a prevalent human gut bacterial enzyme sufficient for the inactivation of a family of plant toxins.</title>
        <authorList>
            <person name="Koppel N."/>
            <person name="Bisanz J.E."/>
            <person name="Pandelia M.E."/>
            <person name="Turnbaugh P.J."/>
            <person name="Balskus E.P."/>
        </authorList>
    </citation>
    <scope>NUCLEOTIDE SEQUENCE [LARGE SCALE GENOMIC DNA]</scope>
    <source>
        <strain evidence="17 18">OB21 GAM 11</strain>
    </source>
</reference>
<dbReference type="GO" id="GO:0005737">
    <property type="term" value="C:cytoplasm"/>
    <property type="evidence" value="ECO:0007669"/>
    <property type="project" value="UniProtKB-SubCell"/>
</dbReference>
<dbReference type="PANTHER" id="PTHR34265:SF1">
    <property type="entry name" value="TYPE III PANTOTHENATE KINASE"/>
    <property type="match status" value="1"/>
</dbReference>
<evidence type="ECO:0000256" key="14">
    <source>
        <dbReference type="ARBA" id="ARBA00038036"/>
    </source>
</evidence>
<evidence type="ECO:0000313" key="18">
    <source>
        <dbReference type="Proteomes" id="UP000253805"/>
    </source>
</evidence>
<evidence type="ECO:0000256" key="10">
    <source>
        <dbReference type="ARBA" id="ARBA00022777"/>
    </source>
</evidence>
<dbReference type="Gene3D" id="3.30.420.40">
    <property type="match status" value="2"/>
</dbReference>
<protein>
    <recommendedName>
        <fullName evidence="15 16">Type III pantothenate kinase</fullName>
        <ecNumber evidence="6 16">2.7.1.33</ecNumber>
    </recommendedName>
    <alternativeName>
        <fullName evidence="16">PanK-III</fullName>
    </alternativeName>
    <alternativeName>
        <fullName evidence="16">Pantothenic acid kinase</fullName>
    </alternativeName>
</protein>
<feature type="binding site" evidence="16">
    <location>
        <begin position="126"/>
        <end position="129"/>
    </location>
    <ligand>
        <name>substrate</name>
    </ligand>
</feature>
<evidence type="ECO:0000256" key="3">
    <source>
        <dbReference type="ARBA" id="ARBA00004496"/>
    </source>
</evidence>
<dbReference type="GO" id="GO:0015937">
    <property type="term" value="P:coenzyme A biosynthetic process"/>
    <property type="evidence" value="ECO:0007669"/>
    <property type="project" value="UniProtKB-UniRule"/>
</dbReference>
<comment type="cofactor">
    <cofactor evidence="2">
        <name>K(+)</name>
        <dbReference type="ChEBI" id="CHEBI:29103"/>
    </cofactor>
</comment>
<feature type="binding site" evidence="16">
    <location>
        <position position="148"/>
    </location>
    <ligand>
        <name>K(+)</name>
        <dbReference type="ChEBI" id="CHEBI:29103"/>
    </ligand>
</feature>
<keyword evidence="12 16" id="KW-0630">Potassium</keyword>
<keyword evidence="8 16" id="KW-0808">Transferase</keyword>
<evidence type="ECO:0000256" key="11">
    <source>
        <dbReference type="ARBA" id="ARBA00022840"/>
    </source>
</evidence>
<evidence type="ECO:0000256" key="16">
    <source>
        <dbReference type="HAMAP-Rule" id="MF_01274"/>
    </source>
</evidence>
<dbReference type="GO" id="GO:0004594">
    <property type="term" value="F:pantothenate kinase activity"/>
    <property type="evidence" value="ECO:0007669"/>
    <property type="project" value="UniProtKB-UniRule"/>
</dbReference>
<dbReference type="GO" id="GO:0046872">
    <property type="term" value="F:metal ion binding"/>
    <property type="evidence" value="ECO:0007669"/>
    <property type="project" value="UniProtKB-KW"/>
</dbReference>
<feature type="binding site" evidence="16">
    <location>
        <position position="151"/>
    </location>
    <ligand>
        <name>ATP</name>
        <dbReference type="ChEBI" id="CHEBI:30616"/>
    </ligand>
</feature>
<accession>A0A369P3I2</accession>
<dbReference type="InterPro" id="IPR004619">
    <property type="entry name" value="Type_III_PanK"/>
</dbReference>
<evidence type="ECO:0000256" key="9">
    <source>
        <dbReference type="ARBA" id="ARBA00022741"/>
    </source>
</evidence>
<feature type="binding site" evidence="16">
    <location>
        <begin position="8"/>
        <end position="15"/>
    </location>
    <ligand>
        <name>ATP</name>
        <dbReference type="ChEBI" id="CHEBI:30616"/>
    </ligand>
</feature>
<dbReference type="Proteomes" id="UP000253805">
    <property type="component" value="Unassembled WGS sequence"/>
</dbReference>
<dbReference type="PANTHER" id="PTHR34265">
    <property type="entry name" value="TYPE III PANTOTHENATE KINASE"/>
    <property type="match status" value="1"/>
</dbReference>
<dbReference type="CDD" id="cd24015">
    <property type="entry name" value="ASKHA_NBD_PanK-III"/>
    <property type="match status" value="1"/>
</dbReference>
<dbReference type="HAMAP" id="MF_01274">
    <property type="entry name" value="Pantothen_kinase_3"/>
    <property type="match status" value="1"/>
</dbReference>
<evidence type="ECO:0000256" key="6">
    <source>
        <dbReference type="ARBA" id="ARBA00012102"/>
    </source>
</evidence>
<comment type="subcellular location">
    <subcellularLocation>
        <location evidence="3 16">Cytoplasm</location>
    </subcellularLocation>
</comment>
<keyword evidence="13 16" id="KW-0173">Coenzyme A biosynthesis</keyword>
<organism evidence="17 18">
    <name type="scientific">Adlercreutzia equolifaciens subsp. celatus</name>
    <dbReference type="NCBI Taxonomy" id="394340"/>
    <lineage>
        <taxon>Bacteria</taxon>
        <taxon>Bacillati</taxon>
        <taxon>Actinomycetota</taxon>
        <taxon>Coriobacteriia</taxon>
        <taxon>Eggerthellales</taxon>
        <taxon>Eggerthellaceae</taxon>
        <taxon>Adlercreutzia</taxon>
    </lineage>
</organism>
<feature type="binding site" evidence="16">
    <location>
        <position position="119"/>
    </location>
    <ligand>
        <name>substrate</name>
    </ligand>
</feature>
<comment type="catalytic activity">
    <reaction evidence="1 16">
        <text>(R)-pantothenate + ATP = (R)-4'-phosphopantothenate + ADP + H(+)</text>
        <dbReference type="Rhea" id="RHEA:16373"/>
        <dbReference type="ChEBI" id="CHEBI:10986"/>
        <dbReference type="ChEBI" id="CHEBI:15378"/>
        <dbReference type="ChEBI" id="CHEBI:29032"/>
        <dbReference type="ChEBI" id="CHEBI:30616"/>
        <dbReference type="ChEBI" id="CHEBI:456216"/>
        <dbReference type="EC" id="2.7.1.33"/>
    </reaction>
</comment>
<dbReference type="SUPFAM" id="SSF53067">
    <property type="entry name" value="Actin-like ATPase domain"/>
    <property type="match status" value="2"/>
</dbReference>
<gene>
    <name evidence="16" type="primary">coaX</name>
    <name evidence="17" type="ORF">C1850_01770</name>
</gene>
<sequence length="275" mass="28490">MALVLAIDIRNTRTRIGLAVDGRLVSQWAVPTDSAETADGAVACVLGFFDALARNLAPIEKDAPDAIDLPESAPLADGTIIASVIPALTGVWSDAARRLTDARPLTVGPGLKTGLKMNFSDPTAVGADRVAEMVGAKSTYGAPALVIDLGTSTTFELLDETGAFRGGIIAPGMKLGAQALARGAAQLAAVELRAPKSLLGRTTVEAMQAGIVMGEVARIDGLIDMIWADCGYTTPVILVGQDAETIAALMAHAVTVDQTLALRGLLELYTANTRR</sequence>
<dbReference type="InterPro" id="IPR043129">
    <property type="entry name" value="ATPase_NBD"/>
</dbReference>
<dbReference type="GO" id="GO:0005524">
    <property type="term" value="F:ATP binding"/>
    <property type="evidence" value="ECO:0007669"/>
    <property type="project" value="UniProtKB-UniRule"/>
</dbReference>
<dbReference type="RefSeq" id="WP_114548379.1">
    <property type="nucleotide sequence ID" value="NZ_CAKXPL010000111.1"/>
</dbReference>
<evidence type="ECO:0000256" key="12">
    <source>
        <dbReference type="ARBA" id="ARBA00022958"/>
    </source>
</evidence>
<dbReference type="AlphaFoldDB" id="A0A369P3I2"/>
<evidence type="ECO:0000256" key="1">
    <source>
        <dbReference type="ARBA" id="ARBA00001206"/>
    </source>
</evidence>
<comment type="function">
    <text evidence="16">Catalyzes the phosphorylation of pantothenate (Pan), the first step in CoA biosynthesis.</text>
</comment>
<keyword evidence="10 16" id="KW-0418">Kinase</keyword>
<keyword evidence="16" id="KW-0479">Metal-binding</keyword>
<feature type="binding site" evidence="16">
    <location>
        <position position="203"/>
    </location>
    <ligand>
        <name>substrate</name>
    </ligand>
</feature>
<comment type="caution">
    <text evidence="17">The sequence shown here is derived from an EMBL/GenBank/DDBJ whole genome shotgun (WGS) entry which is preliminary data.</text>
</comment>